<dbReference type="Gene3D" id="3.30.420.10">
    <property type="entry name" value="Ribonuclease H-like superfamily/Ribonuclease H"/>
    <property type="match status" value="1"/>
</dbReference>
<dbReference type="STRING" id="4781.A0A0P1AKD6"/>
<dbReference type="GO" id="GO:0003964">
    <property type="term" value="F:RNA-directed DNA polymerase activity"/>
    <property type="evidence" value="ECO:0007669"/>
    <property type="project" value="UniProtKB-KW"/>
</dbReference>
<dbReference type="RefSeq" id="XP_024577861.1">
    <property type="nucleotide sequence ID" value="XM_024727267.1"/>
</dbReference>
<proteinExistence type="predicted"/>
<dbReference type="InterPro" id="IPR012337">
    <property type="entry name" value="RNaseH-like_sf"/>
</dbReference>
<sequence length="234" mass="25418">MTGEEDGGITFEAIPAVDTLLELEEMSFEEFDGALKTGSLAEMVIIRSEEEIDSLSLLDEAVLEYTKGPDYELANVTTVTSSVTDLISAAYVGDDMCVALLQALGSKEIGNSDNTGFGCNTGVVVFVGRLNKMAHLAAVSDTINGVGTATLLVDRVFRQHGLSGVLGTKIDMSTTDHPQTDGQTERVNRVAEDVLRSDETPKRWSAMLPLEKFALTNAVHFIYRLYAVLRERAY</sequence>
<dbReference type="Proteomes" id="UP000054928">
    <property type="component" value="Unassembled WGS sequence"/>
</dbReference>
<protein>
    <submittedName>
        <fullName evidence="1">Reverse transcriptase</fullName>
    </submittedName>
</protein>
<keyword evidence="2" id="KW-1185">Reference proteome</keyword>
<dbReference type="GO" id="GO:0003676">
    <property type="term" value="F:nucleic acid binding"/>
    <property type="evidence" value="ECO:0007669"/>
    <property type="project" value="InterPro"/>
</dbReference>
<dbReference type="InterPro" id="IPR036397">
    <property type="entry name" value="RNaseH_sf"/>
</dbReference>
<dbReference type="SUPFAM" id="SSF53098">
    <property type="entry name" value="Ribonuclease H-like"/>
    <property type="match status" value="1"/>
</dbReference>
<evidence type="ECO:0000313" key="2">
    <source>
        <dbReference type="Proteomes" id="UP000054928"/>
    </source>
</evidence>
<dbReference type="AlphaFoldDB" id="A0A0P1AKD6"/>
<evidence type="ECO:0000313" key="1">
    <source>
        <dbReference type="EMBL" id="CEG41492.1"/>
    </source>
</evidence>
<dbReference type="EMBL" id="CCYD01000553">
    <property type="protein sequence ID" value="CEG41492.1"/>
    <property type="molecule type" value="Genomic_DNA"/>
</dbReference>
<dbReference type="GeneID" id="36406888"/>
<name>A0A0P1AKD6_PLAHL</name>
<keyword evidence="1" id="KW-0695">RNA-directed DNA polymerase</keyword>
<keyword evidence="1" id="KW-0548">Nucleotidyltransferase</keyword>
<reference evidence="2" key="1">
    <citation type="submission" date="2014-09" db="EMBL/GenBank/DDBJ databases">
        <authorList>
            <person name="Sharma Rahul"/>
            <person name="Thines Marco"/>
        </authorList>
    </citation>
    <scope>NUCLEOTIDE SEQUENCE [LARGE SCALE GENOMIC DNA]</scope>
</reference>
<keyword evidence="1" id="KW-0808">Transferase</keyword>
<organism evidence="1 2">
    <name type="scientific">Plasmopara halstedii</name>
    <name type="common">Downy mildew of sunflower</name>
    <dbReference type="NCBI Taxonomy" id="4781"/>
    <lineage>
        <taxon>Eukaryota</taxon>
        <taxon>Sar</taxon>
        <taxon>Stramenopiles</taxon>
        <taxon>Oomycota</taxon>
        <taxon>Peronosporomycetes</taxon>
        <taxon>Peronosporales</taxon>
        <taxon>Peronosporaceae</taxon>
        <taxon>Plasmopara</taxon>
    </lineage>
</organism>
<accession>A0A0P1AKD6</accession>
<dbReference type="OrthoDB" id="2273864at2759"/>